<name>A0ABD5SHP2_9EURY</name>
<gene>
    <name evidence="1" type="ORF">ACFQEU_15100</name>
</gene>
<evidence type="ECO:0000313" key="1">
    <source>
        <dbReference type="EMBL" id="MFC6754773.1"/>
    </source>
</evidence>
<keyword evidence="2" id="KW-1185">Reference proteome</keyword>
<proteinExistence type="predicted"/>
<protein>
    <submittedName>
        <fullName evidence="1">Metallophosphoesterase</fullName>
    </submittedName>
</protein>
<dbReference type="InterPro" id="IPR029052">
    <property type="entry name" value="Metallo-depent_PP-like"/>
</dbReference>
<evidence type="ECO:0000313" key="2">
    <source>
        <dbReference type="Proteomes" id="UP001596442"/>
    </source>
</evidence>
<reference evidence="1 2" key="1">
    <citation type="journal article" date="2019" name="Int. J. Syst. Evol. Microbiol.">
        <title>The Global Catalogue of Microorganisms (GCM) 10K type strain sequencing project: providing services to taxonomists for standard genome sequencing and annotation.</title>
        <authorList>
            <consortium name="The Broad Institute Genomics Platform"/>
            <consortium name="The Broad Institute Genome Sequencing Center for Infectious Disease"/>
            <person name="Wu L."/>
            <person name="Ma J."/>
        </authorList>
    </citation>
    <scope>NUCLEOTIDE SEQUENCE [LARGE SCALE GENOMIC DNA]</scope>
    <source>
        <strain evidence="1 2">CGMCC 1.3239</strain>
    </source>
</reference>
<organism evidence="1 2">
    <name type="scientific">Halorubrum tibetense</name>
    <dbReference type="NCBI Taxonomy" id="175631"/>
    <lineage>
        <taxon>Archaea</taxon>
        <taxon>Methanobacteriati</taxon>
        <taxon>Methanobacteriota</taxon>
        <taxon>Stenosarchaea group</taxon>
        <taxon>Halobacteria</taxon>
        <taxon>Halobacteriales</taxon>
        <taxon>Haloferacaceae</taxon>
        <taxon>Halorubrum</taxon>
    </lineage>
</organism>
<feature type="non-terminal residue" evidence="1">
    <location>
        <position position="1"/>
    </location>
</feature>
<dbReference type="EMBL" id="JBHSWW010000365">
    <property type="protein sequence ID" value="MFC6754773.1"/>
    <property type="molecule type" value="Genomic_DNA"/>
</dbReference>
<dbReference type="RefSeq" id="WP_379783486.1">
    <property type="nucleotide sequence ID" value="NZ_JBHSWW010000365.1"/>
</dbReference>
<sequence length="186" mass="20103">GDVVHTFDRVTARSRETLDRLHDACRRAGADLELVAGNHDTALSGAWDGPLHDELVVAADGDFGRCVVTHGHEPPGNEADLYVFGHLHPTIGIEGDRRPCFLYGEGSNGDGNHDGDGNADSDRDGDVLCLPAFTRLAPGVEVTDWRASELDTPLVDDVDRLEPVVYDAGTDDALRFPPLGELRRLL</sequence>
<accession>A0ABD5SHP2</accession>
<dbReference type="Proteomes" id="UP001596442">
    <property type="component" value="Unassembled WGS sequence"/>
</dbReference>
<dbReference type="PANTHER" id="PTHR39323">
    <property type="entry name" value="BLR1149 PROTEIN"/>
    <property type="match status" value="1"/>
</dbReference>
<dbReference type="AlphaFoldDB" id="A0ABD5SHP2"/>
<dbReference type="PANTHER" id="PTHR39323:SF1">
    <property type="entry name" value="BLR1149 PROTEIN"/>
    <property type="match status" value="1"/>
</dbReference>
<dbReference type="SUPFAM" id="SSF56300">
    <property type="entry name" value="Metallo-dependent phosphatases"/>
    <property type="match status" value="1"/>
</dbReference>
<comment type="caution">
    <text evidence="1">The sequence shown here is derived from an EMBL/GenBank/DDBJ whole genome shotgun (WGS) entry which is preliminary data.</text>
</comment>